<reference evidence="1" key="1">
    <citation type="submission" date="2023-07" db="EMBL/GenBank/DDBJ databases">
        <title>Genomic Encyclopedia of Type Strains, Phase IV (KMG-IV): sequencing the most valuable type-strain genomes for metagenomic binning, comparative biology and taxonomic classification.</title>
        <authorList>
            <person name="Goeker M."/>
        </authorList>
    </citation>
    <scope>NUCLEOTIDE SEQUENCE</scope>
    <source>
        <strain evidence="1">DSM 23947</strain>
    </source>
</reference>
<dbReference type="AlphaFoldDB" id="A0AAJ1T4B1"/>
<dbReference type="InterPro" id="IPR023162">
    <property type="entry name" value="Apc36109-like_dom_sf"/>
</dbReference>
<comment type="caution">
    <text evidence="1">The sequence shown here is derived from an EMBL/GenBank/DDBJ whole genome shotgun (WGS) entry which is preliminary data.</text>
</comment>
<evidence type="ECO:0000313" key="1">
    <source>
        <dbReference type="EMBL" id="MDQ0216502.1"/>
    </source>
</evidence>
<dbReference type="RefSeq" id="WP_307258563.1">
    <property type="nucleotide sequence ID" value="NZ_JAUSUC010000053.1"/>
</dbReference>
<protein>
    <recommendedName>
        <fullName evidence="3">DUF1871 family protein</fullName>
    </recommendedName>
</protein>
<accession>A0AAJ1T4B1</accession>
<dbReference type="Gene3D" id="1.10.340.20">
    <property type="entry name" value="Apc36109-like domain"/>
    <property type="match status" value="1"/>
</dbReference>
<name>A0AAJ1T4B1_9BACI</name>
<keyword evidence="2" id="KW-1185">Reference proteome</keyword>
<dbReference type="EMBL" id="JAUSUC010000053">
    <property type="protein sequence ID" value="MDQ0216502.1"/>
    <property type="molecule type" value="Genomic_DNA"/>
</dbReference>
<dbReference type="Pfam" id="PF08958">
    <property type="entry name" value="DUF1871"/>
    <property type="match status" value="1"/>
</dbReference>
<evidence type="ECO:0008006" key="3">
    <source>
        <dbReference type="Google" id="ProtNLM"/>
    </source>
</evidence>
<sequence>MDKTIQLNLRLKDLLQNWDPFHMGTDFYDTEIADCIQAVHQFDDANSLAKKIQKIYEFSFEEKIALAECLNISWKLLQIKNDSSCELN</sequence>
<gene>
    <name evidence="1" type="ORF">J2S13_002962</name>
</gene>
<dbReference type="InterPro" id="IPR015053">
    <property type="entry name" value="DUF1871"/>
</dbReference>
<proteinExistence type="predicted"/>
<organism evidence="1 2">
    <name type="scientific">Oikeobacillus pervagus</name>
    <dbReference type="NCBI Taxonomy" id="1325931"/>
    <lineage>
        <taxon>Bacteria</taxon>
        <taxon>Bacillati</taxon>
        <taxon>Bacillota</taxon>
        <taxon>Bacilli</taxon>
        <taxon>Bacillales</taxon>
        <taxon>Bacillaceae</taxon>
        <taxon>Oikeobacillus</taxon>
    </lineage>
</organism>
<dbReference type="Proteomes" id="UP001237207">
    <property type="component" value="Unassembled WGS sequence"/>
</dbReference>
<evidence type="ECO:0000313" key="2">
    <source>
        <dbReference type="Proteomes" id="UP001237207"/>
    </source>
</evidence>
<dbReference type="SUPFAM" id="SSF116922">
    <property type="entry name" value="YugE-like"/>
    <property type="match status" value="1"/>
</dbReference>